<dbReference type="InterPro" id="IPR003591">
    <property type="entry name" value="Leu-rich_rpt_typical-subtyp"/>
</dbReference>
<keyword evidence="5" id="KW-1185">Reference proteome</keyword>
<keyword evidence="3" id="KW-0732">Signal</keyword>
<dbReference type="Pfam" id="PF13306">
    <property type="entry name" value="LRR_5"/>
    <property type="match status" value="1"/>
</dbReference>
<evidence type="ECO:0000256" key="3">
    <source>
        <dbReference type="SAM" id="SignalP"/>
    </source>
</evidence>
<dbReference type="AlphaFoldDB" id="A0AAN7V867"/>
<dbReference type="PANTHER" id="PTHR24369:SF211">
    <property type="entry name" value="LEUCINE-RICH REPEAT-CONTAINING PROTEIN 15-LIKE"/>
    <property type="match status" value="1"/>
</dbReference>
<evidence type="ECO:0000313" key="4">
    <source>
        <dbReference type="EMBL" id="KAK5640773.1"/>
    </source>
</evidence>
<sequence>MFKRYMLFLIVTFQSSLQCTTPTFENTIVSVNDNEETINGCISPDILKFKGEINKISAINQHILDLNEGAVQNIPTKLEIVFTANNIEIIKEDAFFNLTGLERIDLSENKINWVSENSFTNLPSLTQVNLRSNAVGMTPRAFNNLPELSEVNFSENNLESFDQNWFYRTPKLRWLWFRNNRLRSIPKAAFIKLPSIVQLHFETNQIEHIDKDAFKGLRNLQRIYFAQNRLKNFEINFHTPSKLVYMGVQFNNITYISDKVLESIQPNLLKFWVTGNPWQCACFDNLINWGIKNRIEIAFMCVQHESVCVYPKTNSTECIERSDDDFYNEFWKNFGSEWICTPGRDY</sequence>
<dbReference type="EMBL" id="JAVRBK010000007">
    <property type="protein sequence ID" value="KAK5640773.1"/>
    <property type="molecule type" value="Genomic_DNA"/>
</dbReference>
<dbReference type="InterPro" id="IPR032675">
    <property type="entry name" value="LRR_dom_sf"/>
</dbReference>
<feature type="chain" id="PRO_5042867103" evidence="3">
    <location>
        <begin position="19"/>
        <end position="346"/>
    </location>
</feature>
<organism evidence="4 5">
    <name type="scientific">Pyrocoelia pectoralis</name>
    <dbReference type="NCBI Taxonomy" id="417401"/>
    <lineage>
        <taxon>Eukaryota</taxon>
        <taxon>Metazoa</taxon>
        <taxon>Ecdysozoa</taxon>
        <taxon>Arthropoda</taxon>
        <taxon>Hexapoda</taxon>
        <taxon>Insecta</taxon>
        <taxon>Pterygota</taxon>
        <taxon>Neoptera</taxon>
        <taxon>Endopterygota</taxon>
        <taxon>Coleoptera</taxon>
        <taxon>Polyphaga</taxon>
        <taxon>Elateriformia</taxon>
        <taxon>Elateroidea</taxon>
        <taxon>Lampyridae</taxon>
        <taxon>Lampyrinae</taxon>
        <taxon>Pyrocoelia</taxon>
    </lineage>
</organism>
<dbReference type="Proteomes" id="UP001329430">
    <property type="component" value="Chromosome 7"/>
</dbReference>
<accession>A0AAN7V867</accession>
<reference evidence="4 5" key="1">
    <citation type="journal article" date="2024" name="Insects">
        <title>An Improved Chromosome-Level Genome Assembly of the Firefly Pyrocoelia pectoralis.</title>
        <authorList>
            <person name="Fu X."/>
            <person name="Meyer-Rochow V.B."/>
            <person name="Ballantyne L."/>
            <person name="Zhu X."/>
        </authorList>
    </citation>
    <scope>NUCLEOTIDE SEQUENCE [LARGE SCALE GENOMIC DNA]</scope>
    <source>
        <strain evidence="4">XCY_ONT2</strain>
    </source>
</reference>
<name>A0AAN7V867_9COLE</name>
<keyword evidence="2" id="KW-0677">Repeat</keyword>
<dbReference type="InterPro" id="IPR001611">
    <property type="entry name" value="Leu-rich_rpt"/>
</dbReference>
<evidence type="ECO:0000256" key="1">
    <source>
        <dbReference type="ARBA" id="ARBA00022614"/>
    </source>
</evidence>
<dbReference type="SMART" id="SM00369">
    <property type="entry name" value="LRR_TYP"/>
    <property type="match status" value="6"/>
</dbReference>
<dbReference type="SUPFAM" id="SSF52058">
    <property type="entry name" value="L domain-like"/>
    <property type="match status" value="1"/>
</dbReference>
<dbReference type="Pfam" id="PF13855">
    <property type="entry name" value="LRR_8"/>
    <property type="match status" value="1"/>
</dbReference>
<dbReference type="PANTHER" id="PTHR24369">
    <property type="entry name" value="ANTIGEN BSP, PUTATIVE-RELATED"/>
    <property type="match status" value="1"/>
</dbReference>
<dbReference type="Gene3D" id="3.80.10.10">
    <property type="entry name" value="Ribonuclease Inhibitor"/>
    <property type="match status" value="1"/>
</dbReference>
<gene>
    <name evidence="4" type="ORF">RI129_009320</name>
</gene>
<dbReference type="PROSITE" id="PS51450">
    <property type="entry name" value="LRR"/>
    <property type="match status" value="1"/>
</dbReference>
<dbReference type="GO" id="GO:0005886">
    <property type="term" value="C:plasma membrane"/>
    <property type="evidence" value="ECO:0007669"/>
    <property type="project" value="TreeGrafter"/>
</dbReference>
<comment type="caution">
    <text evidence="4">The sequence shown here is derived from an EMBL/GenBank/DDBJ whole genome shotgun (WGS) entry which is preliminary data.</text>
</comment>
<dbReference type="InterPro" id="IPR026906">
    <property type="entry name" value="LRR_5"/>
</dbReference>
<proteinExistence type="predicted"/>
<dbReference type="InterPro" id="IPR050541">
    <property type="entry name" value="LRR_TM_domain-containing"/>
</dbReference>
<evidence type="ECO:0000313" key="5">
    <source>
        <dbReference type="Proteomes" id="UP001329430"/>
    </source>
</evidence>
<protein>
    <submittedName>
        <fullName evidence="4">Uncharacterized protein</fullName>
    </submittedName>
</protein>
<keyword evidence="1" id="KW-0433">Leucine-rich repeat</keyword>
<feature type="signal peptide" evidence="3">
    <location>
        <begin position="1"/>
        <end position="18"/>
    </location>
</feature>
<evidence type="ECO:0000256" key="2">
    <source>
        <dbReference type="ARBA" id="ARBA00022737"/>
    </source>
</evidence>